<sequence length="171" mass="18561">MFIKYSTGLIPLNKNRSKGSQGKKATVSPKPASVEESDEFDSEPAKKQTGNRRVIKKKVSISIDDNIIPEPDVPLELGKSMSLIEATEEEAARQVHATPKRIMTKSDSEPARRRPSGIAFREQLVADTMQALKASRKSTRSQLHAGGSSKGTGTKPKVPDESTNTPTTSSE</sequence>
<dbReference type="EMBL" id="BQNB010011845">
    <property type="protein sequence ID" value="GJS95897.1"/>
    <property type="molecule type" value="Genomic_DNA"/>
</dbReference>
<evidence type="ECO:0000313" key="3">
    <source>
        <dbReference type="Proteomes" id="UP001151760"/>
    </source>
</evidence>
<protein>
    <recommendedName>
        <fullName evidence="4">Shugoshin C-terminal domain-containing protein</fullName>
    </recommendedName>
</protein>
<reference evidence="2" key="2">
    <citation type="submission" date="2022-01" db="EMBL/GenBank/DDBJ databases">
        <authorList>
            <person name="Yamashiro T."/>
            <person name="Shiraishi A."/>
            <person name="Satake H."/>
            <person name="Nakayama K."/>
        </authorList>
    </citation>
    <scope>NUCLEOTIDE SEQUENCE</scope>
</reference>
<gene>
    <name evidence="2" type="ORF">Tco_0802865</name>
</gene>
<dbReference type="Proteomes" id="UP001151760">
    <property type="component" value="Unassembled WGS sequence"/>
</dbReference>
<evidence type="ECO:0000256" key="1">
    <source>
        <dbReference type="SAM" id="MobiDB-lite"/>
    </source>
</evidence>
<feature type="region of interest" description="Disordered" evidence="1">
    <location>
        <begin position="1"/>
        <end position="53"/>
    </location>
</feature>
<organism evidence="2 3">
    <name type="scientific">Tanacetum coccineum</name>
    <dbReference type="NCBI Taxonomy" id="301880"/>
    <lineage>
        <taxon>Eukaryota</taxon>
        <taxon>Viridiplantae</taxon>
        <taxon>Streptophyta</taxon>
        <taxon>Embryophyta</taxon>
        <taxon>Tracheophyta</taxon>
        <taxon>Spermatophyta</taxon>
        <taxon>Magnoliopsida</taxon>
        <taxon>eudicotyledons</taxon>
        <taxon>Gunneridae</taxon>
        <taxon>Pentapetalae</taxon>
        <taxon>asterids</taxon>
        <taxon>campanulids</taxon>
        <taxon>Asterales</taxon>
        <taxon>Asteraceae</taxon>
        <taxon>Asteroideae</taxon>
        <taxon>Anthemideae</taxon>
        <taxon>Anthemidinae</taxon>
        <taxon>Tanacetum</taxon>
    </lineage>
</organism>
<accession>A0ABQ5A0X4</accession>
<evidence type="ECO:0000313" key="2">
    <source>
        <dbReference type="EMBL" id="GJS95897.1"/>
    </source>
</evidence>
<comment type="caution">
    <text evidence="2">The sequence shown here is derived from an EMBL/GenBank/DDBJ whole genome shotgun (WGS) entry which is preliminary data.</text>
</comment>
<keyword evidence="3" id="KW-1185">Reference proteome</keyword>
<name>A0ABQ5A0X4_9ASTR</name>
<feature type="compositionally biased region" description="Polar residues" evidence="1">
    <location>
        <begin position="161"/>
        <end position="171"/>
    </location>
</feature>
<reference evidence="2" key="1">
    <citation type="journal article" date="2022" name="Int. J. Mol. Sci.">
        <title>Draft Genome of Tanacetum Coccineum: Genomic Comparison of Closely Related Tanacetum-Family Plants.</title>
        <authorList>
            <person name="Yamashiro T."/>
            <person name="Shiraishi A."/>
            <person name="Nakayama K."/>
            <person name="Satake H."/>
        </authorList>
    </citation>
    <scope>NUCLEOTIDE SEQUENCE</scope>
</reference>
<evidence type="ECO:0008006" key="4">
    <source>
        <dbReference type="Google" id="ProtNLM"/>
    </source>
</evidence>
<feature type="region of interest" description="Disordered" evidence="1">
    <location>
        <begin position="91"/>
        <end position="171"/>
    </location>
</feature>
<proteinExistence type="predicted"/>